<evidence type="ECO:0000256" key="2">
    <source>
        <dbReference type="ARBA" id="ARBA00022771"/>
    </source>
</evidence>
<evidence type="ECO:0000256" key="3">
    <source>
        <dbReference type="ARBA" id="ARBA00022833"/>
    </source>
</evidence>
<accession>A0A9Q0NE71</accession>
<keyword evidence="2 5" id="KW-0863">Zinc-finger</keyword>
<name>A0A9Q0NE71_9DIPT</name>
<dbReference type="Gene3D" id="6.20.210.20">
    <property type="entry name" value="THAP domain"/>
    <property type="match status" value="1"/>
</dbReference>
<evidence type="ECO:0000313" key="9">
    <source>
        <dbReference type="Proteomes" id="UP001151699"/>
    </source>
</evidence>
<dbReference type="Pfam" id="PF05485">
    <property type="entry name" value="THAP"/>
    <property type="match status" value="1"/>
</dbReference>
<evidence type="ECO:0000256" key="6">
    <source>
        <dbReference type="SAM" id="Coils"/>
    </source>
</evidence>
<organism evidence="8 9">
    <name type="scientific">Pseudolycoriella hygida</name>
    <dbReference type="NCBI Taxonomy" id="35572"/>
    <lineage>
        <taxon>Eukaryota</taxon>
        <taxon>Metazoa</taxon>
        <taxon>Ecdysozoa</taxon>
        <taxon>Arthropoda</taxon>
        <taxon>Hexapoda</taxon>
        <taxon>Insecta</taxon>
        <taxon>Pterygota</taxon>
        <taxon>Neoptera</taxon>
        <taxon>Endopterygota</taxon>
        <taxon>Diptera</taxon>
        <taxon>Nematocera</taxon>
        <taxon>Sciaroidea</taxon>
        <taxon>Sciaridae</taxon>
        <taxon>Pseudolycoriella</taxon>
    </lineage>
</organism>
<dbReference type="InterPro" id="IPR021896">
    <property type="entry name" value="THAP9-like_HTH"/>
</dbReference>
<dbReference type="GO" id="GO:0003677">
    <property type="term" value="F:DNA binding"/>
    <property type="evidence" value="ECO:0007669"/>
    <property type="project" value="UniProtKB-UniRule"/>
</dbReference>
<keyword evidence="6" id="KW-0175">Coiled coil</keyword>
<dbReference type="Proteomes" id="UP001151699">
    <property type="component" value="Chromosome A"/>
</dbReference>
<sequence>MSTIRKCAVKNCVYDESVTYHRIPKDFATRNYWLNLLCLPPTTSNRVCSKHFNPLDFVVKDDGHIWLKKNAYPFPVIITPEPFENEVEVEYTPLKYASNVVSVNLNRMYEEHNYVKLNPTKLHNVVSVRYNNRCQVMSLRKSLRRFRNRMKEANKEYKNAMRKFSNFTNLSPLLQELFLLLMKHHKSSSAPKEYSPEIRKFALSLHYYSPAGYQFLSICADAVIHLLSEEDLARLDDCEDHGYDDVTEDIDLNCPEDIHSANSEINVDTAMDSVFFNDAEDPRYDYDSEEEQIDPLIDDEHMNERPDVDEDEGIRDDFDLGQIEDIAKKYYNLIKQKDRGGLFYPSDSLYRIAIVADLVFIAAVKDSGKKMLTRKFTFDRLVGSAKILCDKYSTVLFSDLKEHFVIVDDHEDSLIKNILKFYSRIRIDFLNKGLSANSGKRQQVIHSLHFEGL</sequence>
<comment type="caution">
    <text evidence="8">The sequence shown here is derived from an EMBL/GenBank/DDBJ whole genome shotgun (WGS) entry which is preliminary data.</text>
</comment>
<evidence type="ECO:0000256" key="4">
    <source>
        <dbReference type="ARBA" id="ARBA00023125"/>
    </source>
</evidence>
<feature type="coiled-coil region" evidence="6">
    <location>
        <begin position="136"/>
        <end position="170"/>
    </location>
</feature>
<feature type="domain" description="THAP-type" evidence="7">
    <location>
        <begin position="1"/>
        <end position="76"/>
    </location>
</feature>
<dbReference type="AlphaFoldDB" id="A0A9Q0NE71"/>
<dbReference type="PROSITE" id="PS50950">
    <property type="entry name" value="ZF_THAP"/>
    <property type="match status" value="1"/>
</dbReference>
<evidence type="ECO:0000313" key="8">
    <source>
        <dbReference type="EMBL" id="KAJ6648693.1"/>
    </source>
</evidence>
<dbReference type="InterPro" id="IPR006612">
    <property type="entry name" value="THAP_Znf"/>
</dbReference>
<evidence type="ECO:0000256" key="1">
    <source>
        <dbReference type="ARBA" id="ARBA00022723"/>
    </source>
</evidence>
<dbReference type="GO" id="GO:0008270">
    <property type="term" value="F:zinc ion binding"/>
    <property type="evidence" value="ECO:0007669"/>
    <property type="project" value="UniProtKB-KW"/>
</dbReference>
<dbReference type="SMART" id="SM00980">
    <property type="entry name" value="THAP"/>
    <property type="match status" value="1"/>
</dbReference>
<dbReference type="OrthoDB" id="7331812at2759"/>
<protein>
    <recommendedName>
        <fullName evidence="7">THAP-type domain-containing protein</fullName>
    </recommendedName>
</protein>
<proteinExistence type="predicted"/>
<dbReference type="Pfam" id="PF12017">
    <property type="entry name" value="Tnp_P_element"/>
    <property type="match status" value="1"/>
</dbReference>
<evidence type="ECO:0000256" key="5">
    <source>
        <dbReference type="PROSITE-ProRule" id="PRU00309"/>
    </source>
</evidence>
<keyword evidence="3" id="KW-0862">Zinc</keyword>
<reference evidence="8" key="1">
    <citation type="submission" date="2022-07" db="EMBL/GenBank/DDBJ databases">
        <authorList>
            <person name="Trinca V."/>
            <person name="Uliana J.V.C."/>
            <person name="Torres T.T."/>
            <person name="Ward R.J."/>
            <person name="Monesi N."/>
        </authorList>
    </citation>
    <scope>NUCLEOTIDE SEQUENCE</scope>
    <source>
        <strain evidence="8">HSMRA1968</strain>
        <tissue evidence="8">Whole embryos</tissue>
    </source>
</reference>
<keyword evidence="9" id="KW-1185">Reference proteome</keyword>
<dbReference type="InterPro" id="IPR038441">
    <property type="entry name" value="THAP_Znf_sf"/>
</dbReference>
<keyword evidence="1" id="KW-0479">Metal-binding</keyword>
<dbReference type="SUPFAM" id="SSF57716">
    <property type="entry name" value="Glucocorticoid receptor-like (DNA-binding domain)"/>
    <property type="match status" value="1"/>
</dbReference>
<gene>
    <name evidence="8" type="ORF">Bhyg_03924</name>
</gene>
<evidence type="ECO:0000259" key="7">
    <source>
        <dbReference type="PROSITE" id="PS50950"/>
    </source>
</evidence>
<dbReference type="EMBL" id="WJQU01000001">
    <property type="protein sequence ID" value="KAJ6648693.1"/>
    <property type="molecule type" value="Genomic_DNA"/>
</dbReference>
<keyword evidence="4 5" id="KW-0238">DNA-binding</keyword>